<accession>A0AC11AY02</accession>
<organism evidence="1">
    <name type="scientific">Ovis aries</name>
    <name type="common">Sheep</name>
    <dbReference type="NCBI Taxonomy" id="9940"/>
    <lineage>
        <taxon>Eukaryota</taxon>
        <taxon>Metazoa</taxon>
        <taxon>Chordata</taxon>
        <taxon>Craniata</taxon>
        <taxon>Vertebrata</taxon>
        <taxon>Euteleostomi</taxon>
        <taxon>Mammalia</taxon>
        <taxon>Eutheria</taxon>
        <taxon>Laurasiatheria</taxon>
        <taxon>Artiodactyla</taxon>
        <taxon>Ruminantia</taxon>
        <taxon>Pecora</taxon>
        <taxon>Bovidae</taxon>
        <taxon>Caprinae</taxon>
        <taxon>Ovis</taxon>
    </lineage>
</organism>
<reference evidence="1" key="3">
    <citation type="submission" date="2025-09" db="UniProtKB">
        <authorList>
            <consortium name="Ensembl"/>
        </authorList>
    </citation>
    <scope>IDENTIFICATION</scope>
</reference>
<dbReference type="Ensembl" id="ENSOART00020006204.2">
    <property type="protein sequence ID" value="ENSOARP00020005127.1"/>
    <property type="gene ID" value="ENSOARG00020004056.2"/>
</dbReference>
<protein>
    <submittedName>
        <fullName evidence="1">Intercellular adhesion molecule 4 (Landsteiner-Wiener blood group)</fullName>
    </submittedName>
</protein>
<sequence>MGSLLLVLLLLLLSPSYPRGGSARRSRGARTQSPGGSSHPPFWVRLSPDFKAVPLGGSVWLNCSSSCPLPEGSSLRTELRRGETLSGPRWVSYQLLDVRAWNSDVHCFVTCAGETRGATARITAYKQPTSVILEPPVLMGSDYTLRCHVTHVFPVGFFVVTLRRGGRVIYSESLERFTGLDLANVTLTYLLRSRPGDFGQPVTCHARLNLDGLVVLSSSAPATLPVPAWSPASKALASTSIAAFVGIFLVVGALSLRKYLSMQPPA</sequence>
<evidence type="ECO:0000313" key="1">
    <source>
        <dbReference type="Ensembl" id="ENSOARP00020005127.1"/>
    </source>
</evidence>
<reference evidence="1" key="2">
    <citation type="submission" date="2025-08" db="UniProtKB">
        <authorList>
            <consortium name="Ensembl"/>
        </authorList>
    </citation>
    <scope>IDENTIFICATION</scope>
</reference>
<name>A0AC11AY02_SHEEP</name>
<gene>
    <name evidence="1" type="primary">ICAM4</name>
</gene>
<reference evidence="1" key="1">
    <citation type="submission" date="2020-11" db="EMBL/GenBank/DDBJ databases">
        <authorList>
            <person name="Davenport K.M."/>
            <person name="Bickhart D.M."/>
            <person name="Smith T.P.L."/>
            <person name="Murdoch B.M."/>
            <person name="Rosen B.D."/>
        </authorList>
    </citation>
    <scope>NUCLEOTIDE SEQUENCE [LARGE SCALE GENOMIC DNA]</scope>
    <source>
        <strain evidence="1">OAR_USU_Benz2616</strain>
    </source>
</reference>
<proteinExistence type="predicted"/>